<dbReference type="AlphaFoldDB" id="A0A1H0QWV1"/>
<organism evidence="2 3">
    <name type="scientific">Pedococcus dokdonensis</name>
    <dbReference type="NCBI Taxonomy" id="443156"/>
    <lineage>
        <taxon>Bacteria</taxon>
        <taxon>Bacillati</taxon>
        <taxon>Actinomycetota</taxon>
        <taxon>Actinomycetes</taxon>
        <taxon>Micrococcales</taxon>
        <taxon>Intrasporangiaceae</taxon>
        <taxon>Pedococcus</taxon>
    </lineage>
</organism>
<gene>
    <name evidence="2" type="ORF">SAMN04489867_1746</name>
</gene>
<dbReference type="STRING" id="443156.SAMN04489867_1746"/>
<feature type="region of interest" description="Disordered" evidence="1">
    <location>
        <begin position="1"/>
        <end position="21"/>
    </location>
</feature>
<evidence type="ECO:0000313" key="3">
    <source>
        <dbReference type="Proteomes" id="UP000199077"/>
    </source>
</evidence>
<dbReference type="InterPro" id="IPR007497">
    <property type="entry name" value="SIMPL/DUF541"/>
</dbReference>
<sequence length="212" mass="21476">MTGHSGSGGAPHVEVTGSGTASAAPDVVRVRAGVRCDADDVSSARADAGARAAALAQAARDHGVADADLRTTGTGVHPRHDREGVTVVGYTAYQSLSVTVRDPALVGSLVEAFAGAAGNALTIDNIGLELADSAPLLAQAREAAFADARGKAEQYAALAGRTLGKVERLSDVERGGAQPRFAMMAAGKAADLSVELGENSVTATVAVRWEWT</sequence>
<dbReference type="PANTHER" id="PTHR34387">
    <property type="entry name" value="SLR1258 PROTEIN"/>
    <property type="match status" value="1"/>
</dbReference>
<evidence type="ECO:0000313" key="2">
    <source>
        <dbReference type="EMBL" id="SDP21216.1"/>
    </source>
</evidence>
<dbReference type="GO" id="GO:0006974">
    <property type="term" value="P:DNA damage response"/>
    <property type="evidence" value="ECO:0007669"/>
    <property type="project" value="TreeGrafter"/>
</dbReference>
<dbReference type="Proteomes" id="UP000199077">
    <property type="component" value="Chromosome I"/>
</dbReference>
<dbReference type="PANTHER" id="PTHR34387:SF1">
    <property type="entry name" value="PERIPLASMIC IMMUNOGENIC PROTEIN"/>
    <property type="match status" value="1"/>
</dbReference>
<name>A0A1H0QWV1_9MICO</name>
<dbReference type="RefSeq" id="WP_091784106.1">
    <property type="nucleotide sequence ID" value="NZ_LT629711.1"/>
</dbReference>
<dbReference type="EMBL" id="LT629711">
    <property type="protein sequence ID" value="SDP21216.1"/>
    <property type="molecule type" value="Genomic_DNA"/>
</dbReference>
<proteinExistence type="predicted"/>
<dbReference type="Pfam" id="PF04402">
    <property type="entry name" value="SIMPL"/>
    <property type="match status" value="1"/>
</dbReference>
<dbReference type="InterPro" id="IPR052022">
    <property type="entry name" value="26kDa_periplasmic_antigen"/>
</dbReference>
<dbReference type="OrthoDB" id="4843193at2"/>
<protein>
    <recommendedName>
        <fullName evidence="4">DUF541 domain-containing protein</fullName>
    </recommendedName>
</protein>
<reference evidence="3" key="1">
    <citation type="submission" date="2016-10" db="EMBL/GenBank/DDBJ databases">
        <authorList>
            <person name="Varghese N."/>
            <person name="Submissions S."/>
        </authorList>
    </citation>
    <scope>NUCLEOTIDE SEQUENCE [LARGE SCALE GENOMIC DNA]</scope>
    <source>
        <strain evidence="3">DSM 22329</strain>
    </source>
</reference>
<evidence type="ECO:0008006" key="4">
    <source>
        <dbReference type="Google" id="ProtNLM"/>
    </source>
</evidence>
<dbReference type="Gene3D" id="3.30.110.170">
    <property type="entry name" value="Protein of unknown function (DUF541), domain 1"/>
    <property type="match status" value="1"/>
</dbReference>
<dbReference type="Gene3D" id="3.30.70.2970">
    <property type="entry name" value="Protein of unknown function (DUF541), domain 2"/>
    <property type="match status" value="1"/>
</dbReference>
<keyword evidence="3" id="KW-1185">Reference proteome</keyword>
<accession>A0A1H0QWV1</accession>
<evidence type="ECO:0000256" key="1">
    <source>
        <dbReference type="SAM" id="MobiDB-lite"/>
    </source>
</evidence>